<dbReference type="HOGENOM" id="CLU_2676076_0_0_1"/>
<dbReference type="Gramene" id="EOY05676">
    <property type="protein sequence ID" value="EOY05676"/>
    <property type="gene ID" value="TCM_020617"/>
</dbReference>
<reference evidence="1 2" key="1">
    <citation type="journal article" date="2013" name="Genome Biol.">
        <title>The genome sequence of the most widely cultivated cacao type and its use to identify candidate genes regulating pod color.</title>
        <authorList>
            <person name="Motamayor J.C."/>
            <person name="Mockaitis K."/>
            <person name="Schmutz J."/>
            <person name="Haiminen N."/>
            <person name="Iii D.L."/>
            <person name="Cornejo O."/>
            <person name="Findley S.D."/>
            <person name="Zheng P."/>
            <person name="Utro F."/>
            <person name="Royaert S."/>
            <person name="Saski C."/>
            <person name="Jenkins J."/>
            <person name="Podicheti R."/>
            <person name="Zhao M."/>
            <person name="Scheffler B.E."/>
            <person name="Stack J.C."/>
            <person name="Feltus F.A."/>
            <person name="Mustiga G.M."/>
            <person name="Amores F."/>
            <person name="Phillips W."/>
            <person name="Marelli J.P."/>
            <person name="May G.D."/>
            <person name="Shapiro H."/>
            <person name="Ma J."/>
            <person name="Bustamante C.D."/>
            <person name="Schnell R.J."/>
            <person name="Main D."/>
            <person name="Gilbert D."/>
            <person name="Parida L."/>
            <person name="Kuhn D.N."/>
        </authorList>
    </citation>
    <scope>NUCLEOTIDE SEQUENCE [LARGE SCALE GENOMIC DNA]</scope>
    <source>
        <strain evidence="2">cv. Matina 1-6</strain>
    </source>
</reference>
<dbReference type="InParanoid" id="A0A061ELI0"/>
<evidence type="ECO:0000313" key="2">
    <source>
        <dbReference type="Proteomes" id="UP000026915"/>
    </source>
</evidence>
<dbReference type="AlphaFoldDB" id="A0A061ELI0"/>
<accession>A0A061ELI0</accession>
<dbReference type="EMBL" id="CM001882">
    <property type="protein sequence ID" value="EOY05676.1"/>
    <property type="molecule type" value="Genomic_DNA"/>
</dbReference>
<dbReference type="Proteomes" id="UP000026915">
    <property type="component" value="Chromosome 4"/>
</dbReference>
<keyword evidence="2" id="KW-1185">Reference proteome</keyword>
<sequence length="75" mass="8420">MLLEGCKFPLIEAPNKDVNLGVIVTSLGKAQVVMPQTKRNVFNGRETMKDMLRPMFIGDCFAKDRAWSGLTKFKS</sequence>
<organism evidence="1 2">
    <name type="scientific">Theobroma cacao</name>
    <name type="common">Cacao</name>
    <name type="synonym">Cocoa</name>
    <dbReference type="NCBI Taxonomy" id="3641"/>
    <lineage>
        <taxon>Eukaryota</taxon>
        <taxon>Viridiplantae</taxon>
        <taxon>Streptophyta</taxon>
        <taxon>Embryophyta</taxon>
        <taxon>Tracheophyta</taxon>
        <taxon>Spermatophyta</taxon>
        <taxon>Magnoliopsida</taxon>
        <taxon>eudicotyledons</taxon>
        <taxon>Gunneridae</taxon>
        <taxon>Pentapetalae</taxon>
        <taxon>rosids</taxon>
        <taxon>malvids</taxon>
        <taxon>Malvales</taxon>
        <taxon>Malvaceae</taxon>
        <taxon>Byttnerioideae</taxon>
        <taxon>Theobroma</taxon>
    </lineage>
</organism>
<name>A0A061ELI0_THECC</name>
<gene>
    <name evidence="1" type="ORF">TCM_020617</name>
</gene>
<protein>
    <submittedName>
        <fullName evidence="1">Uncharacterized protein</fullName>
    </submittedName>
</protein>
<evidence type="ECO:0000313" key="1">
    <source>
        <dbReference type="EMBL" id="EOY05676.1"/>
    </source>
</evidence>
<proteinExistence type="predicted"/>